<dbReference type="SUPFAM" id="SSF46785">
    <property type="entry name" value="Winged helix' DNA-binding domain"/>
    <property type="match status" value="1"/>
</dbReference>
<comment type="subcellular location">
    <subcellularLocation>
        <location evidence="5">Nucleus</location>
    </subcellularLocation>
</comment>
<dbReference type="eggNOG" id="KOG2577">
    <property type="taxonomic scope" value="Eukaryota"/>
</dbReference>
<feature type="coiled-coil region" evidence="6">
    <location>
        <begin position="91"/>
        <end position="118"/>
    </location>
</feature>
<keyword evidence="4 5" id="KW-0804">Transcription</keyword>
<dbReference type="KEGG" id="sre:PTSG_07957"/>
<dbReference type="FunCoup" id="F2UGT9">
    <property type="interactions" value="1867"/>
</dbReference>
<evidence type="ECO:0000259" key="8">
    <source>
        <dbReference type="SMART" id="SM01372"/>
    </source>
</evidence>
<evidence type="ECO:0000256" key="3">
    <source>
        <dbReference type="ARBA" id="ARBA00023125"/>
    </source>
</evidence>
<dbReference type="InterPro" id="IPR037241">
    <property type="entry name" value="E2F-DP_heterodim"/>
</dbReference>
<proteinExistence type="inferred from homology"/>
<dbReference type="OMA" id="FMELMHK"/>
<reference evidence="9" key="1">
    <citation type="submission" date="2009-08" db="EMBL/GenBank/DDBJ databases">
        <title>Annotation of Salpingoeca rosetta.</title>
        <authorList>
            <consortium name="The Broad Institute Genome Sequencing Platform"/>
            <person name="Russ C."/>
            <person name="Cuomo C."/>
            <person name="Burger G."/>
            <person name="Gray M.W."/>
            <person name="Holland P.W.H."/>
            <person name="King N."/>
            <person name="Lang F.B.F."/>
            <person name="Roger A.J."/>
            <person name="Ruiz-Trillo I."/>
            <person name="Young S.K."/>
            <person name="Zeng Q."/>
            <person name="Gargeya S."/>
            <person name="Alvarado L."/>
            <person name="Berlin A."/>
            <person name="Chapman S.B."/>
            <person name="Chen Z."/>
            <person name="Freedman E."/>
            <person name="Gellesch M."/>
            <person name="Goldberg J."/>
            <person name="Griggs A."/>
            <person name="Gujja S."/>
            <person name="Heilman E."/>
            <person name="Heiman D."/>
            <person name="Howarth C."/>
            <person name="Mehta T."/>
            <person name="Neiman D."/>
            <person name="Pearson M."/>
            <person name="Roberts A."/>
            <person name="Saif S."/>
            <person name="Shea T."/>
            <person name="Shenoy N."/>
            <person name="Sisk P."/>
            <person name="Stolte C."/>
            <person name="Sykes S."/>
            <person name="White J."/>
            <person name="Yandava C."/>
            <person name="Haas B."/>
            <person name="Nusbaum C."/>
            <person name="Birren B."/>
        </authorList>
    </citation>
    <scope>NUCLEOTIDE SEQUENCE [LARGE SCALE GENOMIC DNA]</scope>
    <source>
        <strain evidence="9">ATCC 50818</strain>
    </source>
</reference>
<dbReference type="InterPro" id="IPR036390">
    <property type="entry name" value="WH_DNA-bd_sf"/>
</dbReference>
<dbReference type="GO" id="GO:0000978">
    <property type="term" value="F:RNA polymerase II cis-regulatory region sequence-specific DNA binding"/>
    <property type="evidence" value="ECO:0007669"/>
    <property type="project" value="InterPro"/>
</dbReference>
<dbReference type="InterPro" id="IPR015633">
    <property type="entry name" value="E2F"/>
</dbReference>
<feature type="region of interest" description="Disordered" evidence="7">
    <location>
        <begin position="203"/>
        <end position="287"/>
    </location>
</feature>
<feature type="domain" description="E2F/DP family winged-helix DNA-binding" evidence="8">
    <location>
        <begin position="20"/>
        <end position="85"/>
    </location>
</feature>
<evidence type="ECO:0000256" key="6">
    <source>
        <dbReference type="SAM" id="Coils"/>
    </source>
</evidence>
<dbReference type="PANTHER" id="PTHR12081:SF18">
    <property type="entry name" value="TRANSCRIPTION FACTOR E2F2-RELATED"/>
    <property type="match status" value="1"/>
</dbReference>
<evidence type="ECO:0000313" key="10">
    <source>
        <dbReference type="Proteomes" id="UP000007799"/>
    </source>
</evidence>
<dbReference type="SUPFAM" id="SSF144074">
    <property type="entry name" value="E2F-DP heterodimerization region"/>
    <property type="match status" value="1"/>
</dbReference>
<dbReference type="Gene3D" id="6.10.250.540">
    <property type="match status" value="1"/>
</dbReference>
<keyword evidence="10" id="KW-1185">Reference proteome</keyword>
<dbReference type="SMART" id="SM01372">
    <property type="entry name" value="E2F_TDP"/>
    <property type="match status" value="1"/>
</dbReference>
<dbReference type="Proteomes" id="UP000007799">
    <property type="component" value="Unassembled WGS sequence"/>
</dbReference>
<evidence type="ECO:0000256" key="4">
    <source>
        <dbReference type="ARBA" id="ARBA00023163"/>
    </source>
</evidence>
<keyword evidence="3 5" id="KW-0238">DNA-binding</keyword>
<dbReference type="Pfam" id="PF02319">
    <property type="entry name" value="WHD_E2F_TDP"/>
    <property type="match status" value="1"/>
</dbReference>
<dbReference type="GO" id="GO:0000981">
    <property type="term" value="F:DNA-binding transcription factor activity, RNA polymerase II-specific"/>
    <property type="evidence" value="ECO:0007669"/>
    <property type="project" value="TreeGrafter"/>
</dbReference>
<sequence length="327" mass="36307">MADDDDSQVSPSSSVQGRGRTSKSLVLLTRRFMELMHKDGGTIDLKTAHTRLKVKQKRRIYDIVNVLEGVGLITKPSKYVVAWQAQDTAGDAEYRAKVEQLKQEISQLDYELTRIQQAVRTVVHSTESLVQDLDTPFHAYVTQDDLLQTPTLKNQLKFAIKAPTGATLTVPEPHSSDDSPYDIILSSKSGPIDALLICETGDKSELQPVDGNQPPHNDGGDTRAQQIPGHQLQQHQQQQHQQLQHPQGVHSSQATPEATDPTHSTPLPTAIPHQHQHQHQHQQQEDAYSLLAEGDAPLPIPTQPDTRWVAEEGIHNSTAHDPMTFHS</sequence>
<dbReference type="InParanoid" id="F2UGT9"/>
<dbReference type="OrthoDB" id="1743261at2759"/>
<protein>
    <recommendedName>
        <fullName evidence="8">E2F/DP family winged-helix DNA-binding domain-containing protein</fullName>
    </recommendedName>
</protein>
<feature type="compositionally biased region" description="Low complexity" evidence="7">
    <location>
        <begin position="225"/>
        <end position="248"/>
    </location>
</feature>
<dbReference type="RefSeq" id="XP_004991760.1">
    <property type="nucleotide sequence ID" value="XM_004991703.1"/>
</dbReference>
<dbReference type="STRING" id="946362.F2UGT9"/>
<evidence type="ECO:0000256" key="1">
    <source>
        <dbReference type="ARBA" id="ARBA00010940"/>
    </source>
</evidence>
<keyword evidence="2 5" id="KW-0805">Transcription regulation</keyword>
<dbReference type="GeneID" id="16072320"/>
<accession>F2UGT9</accession>
<evidence type="ECO:0000313" key="9">
    <source>
        <dbReference type="EMBL" id="EGD75839.1"/>
    </source>
</evidence>
<organism evidence="10">
    <name type="scientific">Salpingoeca rosetta (strain ATCC 50818 / BSB-021)</name>
    <dbReference type="NCBI Taxonomy" id="946362"/>
    <lineage>
        <taxon>Eukaryota</taxon>
        <taxon>Choanoflagellata</taxon>
        <taxon>Craspedida</taxon>
        <taxon>Salpingoecidae</taxon>
        <taxon>Salpingoeca</taxon>
    </lineage>
</organism>
<dbReference type="InterPro" id="IPR003316">
    <property type="entry name" value="E2F_WHTH_DNA-bd_dom"/>
</dbReference>
<dbReference type="GO" id="GO:0046983">
    <property type="term" value="F:protein dimerization activity"/>
    <property type="evidence" value="ECO:0007669"/>
    <property type="project" value="InterPro"/>
</dbReference>
<dbReference type="GO" id="GO:0090575">
    <property type="term" value="C:RNA polymerase II transcription regulator complex"/>
    <property type="evidence" value="ECO:0007669"/>
    <property type="project" value="TreeGrafter"/>
</dbReference>
<feature type="compositionally biased region" description="Polar residues" evidence="7">
    <location>
        <begin position="249"/>
        <end position="267"/>
    </location>
</feature>
<dbReference type="Pfam" id="PF16421">
    <property type="entry name" value="E2F_CC-MB"/>
    <property type="match status" value="1"/>
</dbReference>
<evidence type="ECO:0000256" key="2">
    <source>
        <dbReference type="ARBA" id="ARBA00023015"/>
    </source>
</evidence>
<feature type="region of interest" description="Disordered" evidence="7">
    <location>
        <begin position="1"/>
        <end position="21"/>
    </location>
</feature>
<name>F2UGT9_SALR5</name>
<dbReference type="Gene3D" id="1.10.10.10">
    <property type="entry name" value="Winged helix-like DNA-binding domain superfamily/Winged helix DNA-binding domain"/>
    <property type="match status" value="1"/>
</dbReference>
<dbReference type="EMBL" id="GL832973">
    <property type="protein sequence ID" value="EGD75839.1"/>
    <property type="molecule type" value="Genomic_DNA"/>
</dbReference>
<dbReference type="PANTHER" id="PTHR12081">
    <property type="entry name" value="TRANSCRIPTION FACTOR E2F"/>
    <property type="match status" value="1"/>
</dbReference>
<keyword evidence="5" id="KW-0539">Nucleus</keyword>
<keyword evidence="6" id="KW-0175">Coiled coil</keyword>
<dbReference type="AlphaFoldDB" id="F2UGT9"/>
<evidence type="ECO:0000256" key="5">
    <source>
        <dbReference type="RuleBase" id="RU003796"/>
    </source>
</evidence>
<dbReference type="InterPro" id="IPR032198">
    <property type="entry name" value="E2F_CC-MB"/>
</dbReference>
<comment type="similarity">
    <text evidence="1 5">Belongs to the E2F/DP family.</text>
</comment>
<gene>
    <name evidence="9" type="ORF">PTSG_07957</name>
</gene>
<dbReference type="InterPro" id="IPR036388">
    <property type="entry name" value="WH-like_DNA-bd_sf"/>
</dbReference>
<evidence type="ECO:0000256" key="7">
    <source>
        <dbReference type="SAM" id="MobiDB-lite"/>
    </source>
</evidence>